<evidence type="ECO:0000313" key="2">
    <source>
        <dbReference type="Proteomes" id="UP001187343"/>
    </source>
</evidence>
<dbReference type="AlphaFoldDB" id="A0AA88PPJ4"/>
<sequence>MKSRQTYDKDLNLLLLSQCQLKAQLHNHPVMKHQHMVSIMNMLALHNIVGSIAQHLTAISNLRPCRSLWAAGGDHPIQEQLVNYVLDKARPANEIIVKDGPTCLTRENLLSLGLNREMDSMMGLLRKSSLLGHGKNSQAWMLRGYLYNILGLTVEFSWLW</sequence>
<dbReference type="EMBL" id="JAUYZG010000018">
    <property type="protein sequence ID" value="KAK2881673.1"/>
    <property type="molecule type" value="Genomic_DNA"/>
</dbReference>
<organism evidence="1 2">
    <name type="scientific">Cirrhinus molitorella</name>
    <name type="common">mud carp</name>
    <dbReference type="NCBI Taxonomy" id="172907"/>
    <lineage>
        <taxon>Eukaryota</taxon>
        <taxon>Metazoa</taxon>
        <taxon>Chordata</taxon>
        <taxon>Craniata</taxon>
        <taxon>Vertebrata</taxon>
        <taxon>Euteleostomi</taxon>
        <taxon>Actinopterygii</taxon>
        <taxon>Neopterygii</taxon>
        <taxon>Teleostei</taxon>
        <taxon>Ostariophysi</taxon>
        <taxon>Cypriniformes</taxon>
        <taxon>Cyprinidae</taxon>
        <taxon>Labeoninae</taxon>
        <taxon>Labeonini</taxon>
        <taxon>Cirrhinus</taxon>
    </lineage>
</organism>
<keyword evidence="2" id="KW-1185">Reference proteome</keyword>
<dbReference type="Proteomes" id="UP001187343">
    <property type="component" value="Unassembled WGS sequence"/>
</dbReference>
<name>A0AA88PPJ4_9TELE</name>
<comment type="caution">
    <text evidence="1">The sequence shown here is derived from an EMBL/GenBank/DDBJ whole genome shotgun (WGS) entry which is preliminary data.</text>
</comment>
<accession>A0AA88PPJ4</accession>
<gene>
    <name evidence="1" type="ORF">Q8A67_018941</name>
</gene>
<evidence type="ECO:0000313" key="1">
    <source>
        <dbReference type="EMBL" id="KAK2881673.1"/>
    </source>
</evidence>
<reference evidence="1" key="1">
    <citation type="submission" date="2023-08" db="EMBL/GenBank/DDBJ databases">
        <title>Chromosome-level Genome Assembly of mud carp (Cirrhinus molitorella).</title>
        <authorList>
            <person name="Liu H."/>
        </authorList>
    </citation>
    <scope>NUCLEOTIDE SEQUENCE</scope>
    <source>
        <strain evidence="1">Prfri</strain>
        <tissue evidence="1">Muscle</tissue>
    </source>
</reference>
<proteinExistence type="predicted"/>
<protein>
    <submittedName>
        <fullName evidence="1">Uncharacterized protein</fullName>
    </submittedName>
</protein>